<evidence type="ECO:0000256" key="1">
    <source>
        <dbReference type="SAM" id="Coils"/>
    </source>
</evidence>
<protein>
    <submittedName>
        <fullName evidence="4">Seryl-tRNA synthetase</fullName>
    </submittedName>
</protein>
<name>A0A9Q5NBZ3_SANBA</name>
<keyword evidence="5" id="KW-1185">Reference proteome</keyword>
<feature type="compositionally biased region" description="Basic and acidic residues" evidence="2">
    <location>
        <begin position="7"/>
        <end position="20"/>
    </location>
</feature>
<dbReference type="Gene3D" id="1.10.287.40">
    <property type="entry name" value="Serine-tRNA synthetase, tRNA binding domain"/>
    <property type="match status" value="1"/>
</dbReference>
<comment type="caution">
    <text evidence="4">The sequence shown here is derived from an EMBL/GenBank/DDBJ whole genome shotgun (WGS) entry which is preliminary data.</text>
</comment>
<reference evidence="4" key="1">
    <citation type="submission" date="2016-06" db="EMBL/GenBank/DDBJ databases">
        <title>Draft Genome sequence of the fungus Inonotus baumii.</title>
        <authorList>
            <person name="Zhu H."/>
            <person name="Lin W."/>
        </authorList>
    </citation>
    <scope>NUCLEOTIDE SEQUENCE</scope>
    <source>
        <strain evidence="4">821</strain>
    </source>
</reference>
<feature type="coiled-coil region" evidence="1">
    <location>
        <begin position="48"/>
        <end position="85"/>
    </location>
</feature>
<evidence type="ECO:0000313" key="4">
    <source>
        <dbReference type="EMBL" id="OCB91621.1"/>
    </source>
</evidence>
<evidence type="ECO:0000259" key="3">
    <source>
        <dbReference type="Pfam" id="PF02403"/>
    </source>
</evidence>
<evidence type="ECO:0000313" key="5">
    <source>
        <dbReference type="Proteomes" id="UP000757232"/>
    </source>
</evidence>
<keyword evidence="1" id="KW-0175">Coiled coil</keyword>
<sequence length="95" mass="10818">MTLDVLHSIDSKGSNAEEIRESQRERGLLVEIEVTQMYTDWVKMDFEVNQASKEINAVQKNIAVKKKAKESADDLIAQKKELDALIEKKLKGTKE</sequence>
<dbReference type="EMBL" id="LNZH02000077">
    <property type="protein sequence ID" value="OCB91621.1"/>
    <property type="molecule type" value="Genomic_DNA"/>
</dbReference>
<feature type="region of interest" description="Disordered" evidence="2">
    <location>
        <begin position="1"/>
        <end position="20"/>
    </location>
</feature>
<evidence type="ECO:0000256" key="2">
    <source>
        <dbReference type="SAM" id="MobiDB-lite"/>
    </source>
</evidence>
<accession>A0A9Q5NBZ3</accession>
<gene>
    <name evidence="4" type="ORF">A7U60_g1120</name>
</gene>
<dbReference type="AlphaFoldDB" id="A0A9Q5NBZ3"/>
<organism evidence="4 5">
    <name type="scientific">Sanghuangporus baumii</name>
    <name type="common">Phellinus baumii</name>
    <dbReference type="NCBI Taxonomy" id="108892"/>
    <lineage>
        <taxon>Eukaryota</taxon>
        <taxon>Fungi</taxon>
        <taxon>Dikarya</taxon>
        <taxon>Basidiomycota</taxon>
        <taxon>Agaricomycotina</taxon>
        <taxon>Agaricomycetes</taxon>
        <taxon>Hymenochaetales</taxon>
        <taxon>Hymenochaetaceae</taxon>
        <taxon>Sanghuangporus</taxon>
    </lineage>
</organism>
<dbReference type="Pfam" id="PF02403">
    <property type="entry name" value="Seryl_tRNA_N"/>
    <property type="match status" value="1"/>
</dbReference>
<dbReference type="GO" id="GO:0000166">
    <property type="term" value="F:nucleotide binding"/>
    <property type="evidence" value="ECO:0007669"/>
    <property type="project" value="InterPro"/>
</dbReference>
<dbReference type="InterPro" id="IPR015866">
    <property type="entry name" value="Ser-tRNA-synth_1_N"/>
</dbReference>
<feature type="domain" description="Serine-tRNA synthetase type1 N-terminal" evidence="3">
    <location>
        <begin position="14"/>
        <end position="89"/>
    </location>
</feature>
<dbReference type="InterPro" id="IPR010978">
    <property type="entry name" value="tRNA-bd_arm"/>
</dbReference>
<dbReference type="InterPro" id="IPR042103">
    <property type="entry name" value="SerRS_1_N_sf"/>
</dbReference>
<dbReference type="OrthoDB" id="10264585at2759"/>
<proteinExistence type="predicted"/>
<dbReference type="Proteomes" id="UP000757232">
    <property type="component" value="Unassembled WGS sequence"/>
</dbReference>
<dbReference type="SUPFAM" id="SSF46589">
    <property type="entry name" value="tRNA-binding arm"/>
    <property type="match status" value="1"/>
</dbReference>